<dbReference type="InterPro" id="IPR003594">
    <property type="entry name" value="HATPase_dom"/>
</dbReference>
<reference evidence="17" key="1">
    <citation type="submission" date="2023-02" db="EMBL/GenBank/DDBJ databases">
        <title>Gut commensal Christensenella minuta modulates host metabolism via a new class of secondary bile acids.</title>
        <authorList>
            <person name="Liu C."/>
        </authorList>
    </citation>
    <scope>NUCLEOTIDE SEQUENCE</scope>
    <source>
        <strain evidence="17">CA70</strain>
    </source>
</reference>
<dbReference type="PANTHER" id="PTHR45528:SF11">
    <property type="entry name" value="HISTIDINE KINASE"/>
    <property type="match status" value="1"/>
</dbReference>
<feature type="transmembrane region" description="Helical" evidence="14">
    <location>
        <begin position="145"/>
        <end position="164"/>
    </location>
</feature>
<dbReference type="PROSITE" id="PS50885">
    <property type="entry name" value="HAMP"/>
    <property type="match status" value="1"/>
</dbReference>
<dbReference type="InterPro" id="IPR036890">
    <property type="entry name" value="HATPase_C_sf"/>
</dbReference>
<dbReference type="FunFam" id="1.10.287.130:FF:000001">
    <property type="entry name" value="Two-component sensor histidine kinase"/>
    <property type="match status" value="1"/>
</dbReference>
<keyword evidence="5" id="KW-0808">Transferase</keyword>
<dbReference type="InterPro" id="IPR005467">
    <property type="entry name" value="His_kinase_dom"/>
</dbReference>
<evidence type="ECO:0000256" key="12">
    <source>
        <dbReference type="ARBA" id="ARBA00037219"/>
    </source>
</evidence>
<evidence type="ECO:0000256" key="13">
    <source>
        <dbReference type="ARBA" id="ARBA00040841"/>
    </source>
</evidence>
<dbReference type="CDD" id="cd00082">
    <property type="entry name" value="HisKA"/>
    <property type="match status" value="1"/>
</dbReference>
<comment type="subcellular location">
    <subcellularLocation>
        <location evidence="2">Membrane</location>
        <topology evidence="2">Multi-pass membrane protein</topology>
    </subcellularLocation>
</comment>
<dbReference type="SMART" id="SM00304">
    <property type="entry name" value="HAMP"/>
    <property type="match status" value="1"/>
</dbReference>
<evidence type="ECO:0000256" key="1">
    <source>
        <dbReference type="ARBA" id="ARBA00000085"/>
    </source>
</evidence>
<keyword evidence="9" id="KW-0902">Two-component regulatory system</keyword>
<dbReference type="Gene3D" id="1.10.287.130">
    <property type="match status" value="1"/>
</dbReference>
<evidence type="ECO:0000256" key="5">
    <source>
        <dbReference type="ARBA" id="ARBA00022679"/>
    </source>
</evidence>
<evidence type="ECO:0000256" key="9">
    <source>
        <dbReference type="ARBA" id="ARBA00023012"/>
    </source>
</evidence>
<keyword evidence="7" id="KW-0418">Kinase</keyword>
<dbReference type="InterPro" id="IPR036097">
    <property type="entry name" value="HisK_dim/P_sf"/>
</dbReference>
<keyword evidence="17" id="KW-0067">ATP-binding</keyword>
<dbReference type="AlphaFoldDB" id="A0AAU8ABN4"/>
<evidence type="ECO:0000256" key="8">
    <source>
        <dbReference type="ARBA" id="ARBA00022989"/>
    </source>
</evidence>
<dbReference type="CDD" id="cd06225">
    <property type="entry name" value="HAMP"/>
    <property type="match status" value="1"/>
</dbReference>
<dbReference type="PROSITE" id="PS50109">
    <property type="entry name" value="HIS_KIN"/>
    <property type="match status" value="1"/>
</dbReference>
<proteinExistence type="predicted"/>
<dbReference type="Gene3D" id="3.30.565.10">
    <property type="entry name" value="Histidine kinase-like ATPase, C-terminal domain"/>
    <property type="match status" value="1"/>
</dbReference>
<dbReference type="SUPFAM" id="SSF158472">
    <property type="entry name" value="HAMP domain-like"/>
    <property type="match status" value="1"/>
</dbReference>
<dbReference type="EC" id="2.7.13.3" evidence="3"/>
<evidence type="ECO:0000259" key="16">
    <source>
        <dbReference type="PROSITE" id="PS50885"/>
    </source>
</evidence>
<keyword evidence="11 14" id="KW-0472">Membrane</keyword>
<evidence type="ECO:0000313" key="17">
    <source>
        <dbReference type="EMBL" id="XCC63285.1"/>
    </source>
</evidence>
<keyword evidence="10" id="KW-0843">Virulence</keyword>
<evidence type="ECO:0000256" key="10">
    <source>
        <dbReference type="ARBA" id="ARBA00023026"/>
    </source>
</evidence>
<dbReference type="InterPro" id="IPR003661">
    <property type="entry name" value="HisK_dim/P_dom"/>
</dbReference>
<dbReference type="SUPFAM" id="SSF55874">
    <property type="entry name" value="ATPase domain of HSP90 chaperone/DNA topoisomerase II/histidine kinase"/>
    <property type="match status" value="1"/>
</dbReference>
<name>A0AAU8ABN4_9FIRM</name>
<dbReference type="EMBL" id="CP117826">
    <property type="protein sequence ID" value="XCC63285.1"/>
    <property type="molecule type" value="Genomic_DNA"/>
</dbReference>
<evidence type="ECO:0000256" key="4">
    <source>
        <dbReference type="ARBA" id="ARBA00022553"/>
    </source>
</evidence>
<dbReference type="Pfam" id="PF00512">
    <property type="entry name" value="HisKA"/>
    <property type="match status" value="1"/>
</dbReference>
<dbReference type="Gene3D" id="6.10.340.10">
    <property type="match status" value="1"/>
</dbReference>
<gene>
    <name evidence="17" type="ORF">PUP29_05060</name>
</gene>
<dbReference type="Pfam" id="PF02518">
    <property type="entry name" value="HATPase_c"/>
    <property type="match status" value="1"/>
</dbReference>
<comment type="function">
    <text evidence="12">Member of the two-component regulatory system HssS/HssR involved in intracellular heme homeostasis and tempering of staphylococcal virulence. HssS functions as a heme sensor histidine kinase which is autophosphorylated at a histidine residue and transfers its phosphate group to an aspartate residue of HssR. HssR/HssS activates the expression of hrtAB, an efflux pump, in response to extracellular heme, hemin, hemoglobin or blood.</text>
</comment>
<keyword evidence="6 14" id="KW-0812">Transmembrane</keyword>
<keyword evidence="17" id="KW-0547">Nucleotide-binding</keyword>
<feature type="domain" description="Histidine kinase" evidence="15">
    <location>
        <begin position="224"/>
        <end position="437"/>
    </location>
</feature>
<evidence type="ECO:0000256" key="11">
    <source>
        <dbReference type="ARBA" id="ARBA00023136"/>
    </source>
</evidence>
<accession>A0AAU8ABN4</accession>
<evidence type="ECO:0000256" key="3">
    <source>
        <dbReference type="ARBA" id="ARBA00012438"/>
    </source>
</evidence>
<dbReference type="SMART" id="SM00387">
    <property type="entry name" value="HATPase_c"/>
    <property type="match status" value="1"/>
</dbReference>
<evidence type="ECO:0000256" key="14">
    <source>
        <dbReference type="SAM" id="Phobius"/>
    </source>
</evidence>
<organism evidence="17">
    <name type="scientific">Christensenella massiliensis</name>
    <dbReference type="NCBI Taxonomy" id="1805714"/>
    <lineage>
        <taxon>Bacteria</taxon>
        <taxon>Bacillati</taxon>
        <taxon>Bacillota</taxon>
        <taxon>Clostridia</taxon>
        <taxon>Christensenellales</taxon>
        <taxon>Christensenellaceae</taxon>
        <taxon>Christensenella</taxon>
    </lineage>
</organism>
<dbReference type="PRINTS" id="PR00344">
    <property type="entry name" value="BCTRLSENSOR"/>
</dbReference>
<dbReference type="PROSITE" id="PS51257">
    <property type="entry name" value="PROKAR_LIPOPROTEIN"/>
    <property type="match status" value="1"/>
</dbReference>
<keyword evidence="8 14" id="KW-1133">Transmembrane helix</keyword>
<dbReference type="RefSeq" id="WP_079546849.1">
    <property type="nucleotide sequence ID" value="NZ_CP117826.1"/>
</dbReference>
<evidence type="ECO:0000259" key="15">
    <source>
        <dbReference type="PROSITE" id="PS50109"/>
    </source>
</evidence>
<dbReference type="Pfam" id="PF00672">
    <property type="entry name" value="HAMP"/>
    <property type="match status" value="1"/>
</dbReference>
<dbReference type="InterPro" id="IPR003660">
    <property type="entry name" value="HAMP_dom"/>
</dbReference>
<dbReference type="InterPro" id="IPR050398">
    <property type="entry name" value="HssS/ArlS-like"/>
</dbReference>
<dbReference type="FunFam" id="3.30.565.10:FF:000006">
    <property type="entry name" value="Sensor histidine kinase WalK"/>
    <property type="match status" value="1"/>
</dbReference>
<dbReference type="CDD" id="cd00075">
    <property type="entry name" value="HATPase"/>
    <property type="match status" value="1"/>
</dbReference>
<dbReference type="InterPro" id="IPR004358">
    <property type="entry name" value="Sig_transdc_His_kin-like_C"/>
</dbReference>
<feature type="domain" description="HAMP" evidence="16">
    <location>
        <begin position="164"/>
        <end position="216"/>
    </location>
</feature>
<sequence length="443" mass="49435">MRHFHSIQLKFMFVFVGILLIACTGALILASGVVQSAILSEMKNQIMTTSENIVRLSDTDLSMDEILDTVASPFYSISIYDPDTAAPPGGVASENLASLKENTIYFAPRDGDRFPYAFLKVRDSYIVMTPHADNNELTYFRSNSLTALLFCASIGAILILVAVMQVTKPVKRLTQATKEVAKGNFDVTVDYESCDEVGQLAHHFNLMTRELKNMEYLRKDFVSSVSHEFKTPIASIQGFARLLKSKDLSPEEFDEYTDVIISESGRLAKLSSNLLRLSRLENQAIPEQDSEFSLDEQIRKTLLLLENDWSKKNIELDIEMQSIRYVGNEEMIQQIWINLLSNAIKFSHDGGLLRVRLENDGAFARAEIADNGAGIAEEALPRIFEKFYQGDPSHSKQGNGLGLAIVKQILDSCSGKISVRSRLGEGTCFTVLLPLPQKKQKKG</sequence>
<dbReference type="PANTHER" id="PTHR45528">
    <property type="entry name" value="SENSOR HISTIDINE KINASE CPXA"/>
    <property type="match status" value="1"/>
</dbReference>
<evidence type="ECO:0000256" key="7">
    <source>
        <dbReference type="ARBA" id="ARBA00022777"/>
    </source>
</evidence>
<dbReference type="SUPFAM" id="SSF47384">
    <property type="entry name" value="Homodimeric domain of signal transducing histidine kinase"/>
    <property type="match status" value="1"/>
</dbReference>
<evidence type="ECO:0000256" key="6">
    <source>
        <dbReference type="ARBA" id="ARBA00022692"/>
    </source>
</evidence>
<comment type="catalytic activity">
    <reaction evidence="1">
        <text>ATP + protein L-histidine = ADP + protein N-phospho-L-histidine.</text>
        <dbReference type="EC" id="2.7.13.3"/>
    </reaction>
</comment>
<protein>
    <recommendedName>
        <fullName evidence="13">Heme sensor protein HssS</fullName>
        <ecNumber evidence="3">2.7.13.3</ecNumber>
    </recommendedName>
</protein>
<dbReference type="GO" id="GO:0005886">
    <property type="term" value="C:plasma membrane"/>
    <property type="evidence" value="ECO:0007669"/>
    <property type="project" value="TreeGrafter"/>
</dbReference>
<dbReference type="GO" id="GO:0000155">
    <property type="term" value="F:phosphorelay sensor kinase activity"/>
    <property type="evidence" value="ECO:0007669"/>
    <property type="project" value="InterPro"/>
</dbReference>
<dbReference type="GO" id="GO:0005524">
    <property type="term" value="F:ATP binding"/>
    <property type="evidence" value="ECO:0007669"/>
    <property type="project" value="UniProtKB-KW"/>
</dbReference>
<evidence type="ECO:0000256" key="2">
    <source>
        <dbReference type="ARBA" id="ARBA00004141"/>
    </source>
</evidence>
<dbReference type="SMART" id="SM00388">
    <property type="entry name" value="HisKA"/>
    <property type="match status" value="1"/>
</dbReference>
<keyword evidence="4" id="KW-0597">Phosphoprotein</keyword>